<comment type="caution">
    <text evidence="5">The sequence shown here is derived from an EMBL/GenBank/DDBJ whole genome shotgun (WGS) entry which is preliminary data.</text>
</comment>
<dbReference type="AlphaFoldDB" id="A0ABD1Y421"/>
<dbReference type="InterPro" id="IPR003105">
    <property type="entry name" value="SRA_YDG"/>
</dbReference>
<dbReference type="SUPFAM" id="SSF88697">
    <property type="entry name" value="PUA domain-like"/>
    <property type="match status" value="1"/>
</dbReference>
<feature type="region of interest" description="Disordered" evidence="3">
    <location>
        <begin position="86"/>
        <end position="108"/>
    </location>
</feature>
<accession>A0ABD1Y421</accession>
<dbReference type="InterPro" id="IPR036987">
    <property type="entry name" value="SRA-YDG_sf"/>
</dbReference>
<evidence type="ECO:0000313" key="5">
    <source>
        <dbReference type="EMBL" id="KAL2620387.1"/>
    </source>
</evidence>
<gene>
    <name evidence="5" type="ORF">R1flu_000592</name>
</gene>
<feature type="domain" description="YDG" evidence="4">
    <location>
        <begin position="17"/>
        <end position="178"/>
    </location>
</feature>
<keyword evidence="6" id="KW-1185">Reference proteome</keyword>
<reference evidence="5 6" key="1">
    <citation type="submission" date="2024-09" db="EMBL/GenBank/DDBJ databases">
        <title>Chromosome-scale assembly of Riccia fluitans.</title>
        <authorList>
            <person name="Paukszto L."/>
            <person name="Sawicki J."/>
            <person name="Karawczyk K."/>
            <person name="Piernik-Szablinska J."/>
            <person name="Szczecinska M."/>
            <person name="Mazdziarz M."/>
        </authorList>
    </citation>
    <scope>NUCLEOTIDE SEQUENCE [LARGE SCALE GENOMIC DNA]</scope>
    <source>
        <strain evidence="5">Rf_01</strain>
        <tissue evidence="5">Aerial parts of the thallus</tissue>
    </source>
</reference>
<organism evidence="5 6">
    <name type="scientific">Riccia fluitans</name>
    <dbReference type="NCBI Taxonomy" id="41844"/>
    <lineage>
        <taxon>Eukaryota</taxon>
        <taxon>Viridiplantae</taxon>
        <taxon>Streptophyta</taxon>
        <taxon>Embryophyta</taxon>
        <taxon>Marchantiophyta</taxon>
        <taxon>Marchantiopsida</taxon>
        <taxon>Marchantiidae</taxon>
        <taxon>Marchantiales</taxon>
        <taxon>Ricciaceae</taxon>
        <taxon>Riccia</taxon>
    </lineage>
</organism>
<evidence type="ECO:0000256" key="1">
    <source>
        <dbReference type="ARBA" id="ARBA00023242"/>
    </source>
</evidence>
<dbReference type="GO" id="GO:0005634">
    <property type="term" value="C:nucleus"/>
    <property type="evidence" value="ECO:0007669"/>
    <property type="project" value="UniProtKB-SubCell"/>
</dbReference>
<keyword evidence="1 2" id="KW-0539">Nucleus</keyword>
<dbReference type="EMBL" id="JBHFFA010000006">
    <property type="protein sequence ID" value="KAL2620387.1"/>
    <property type="molecule type" value="Genomic_DNA"/>
</dbReference>
<evidence type="ECO:0000313" key="6">
    <source>
        <dbReference type="Proteomes" id="UP001605036"/>
    </source>
</evidence>
<name>A0ABD1Y421_9MARC</name>
<dbReference type="InterPro" id="IPR015947">
    <property type="entry name" value="PUA-like_sf"/>
</dbReference>
<dbReference type="PROSITE" id="PS51015">
    <property type="entry name" value="YDG"/>
    <property type="match status" value="1"/>
</dbReference>
<dbReference type="Proteomes" id="UP001605036">
    <property type="component" value="Unassembled WGS sequence"/>
</dbReference>
<protein>
    <recommendedName>
        <fullName evidence="4">YDG domain-containing protein</fullName>
    </recommendedName>
</protein>
<comment type="subcellular location">
    <subcellularLocation>
        <location evidence="2">Nucleus</location>
    </subcellularLocation>
</comment>
<dbReference type="Gene3D" id="2.30.280.10">
    <property type="entry name" value="SRA-YDG"/>
    <property type="match status" value="1"/>
</dbReference>
<dbReference type="Pfam" id="PF02182">
    <property type="entry name" value="SAD_SRA"/>
    <property type="match status" value="1"/>
</dbReference>
<proteinExistence type="predicted"/>
<sequence length="178" mass="19969">MSSSNARAESPDNSGEFSARAAIKQILAEFRQMKKEVVPLAPNSTGTALKVVKAMREKNPHVAFSIENTYPDSSYDESAGILVFSGEGRHHPDANVSQSKKKPGTDKVKIWPQGYEDQKETARNKALINSFLENIPIRVIRGDPSRMAHDEGKYKYEGLFKIEKYEQKKGLHNNLVYT</sequence>
<evidence type="ECO:0000256" key="3">
    <source>
        <dbReference type="SAM" id="MobiDB-lite"/>
    </source>
</evidence>
<evidence type="ECO:0000259" key="4">
    <source>
        <dbReference type="PROSITE" id="PS51015"/>
    </source>
</evidence>
<evidence type="ECO:0000256" key="2">
    <source>
        <dbReference type="PROSITE-ProRule" id="PRU00358"/>
    </source>
</evidence>